<feature type="region of interest" description="Disordered" evidence="7">
    <location>
        <begin position="66"/>
        <end position="106"/>
    </location>
</feature>
<dbReference type="SMART" id="SM00184">
    <property type="entry name" value="RING"/>
    <property type="match status" value="1"/>
</dbReference>
<keyword evidence="5" id="KW-0862">Zinc</keyword>
<feature type="compositionally biased region" description="Pro residues" evidence="7">
    <location>
        <begin position="473"/>
        <end position="484"/>
    </location>
</feature>
<feature type="domain" description="RING-type" evidence="9">
    <location>
        <begin position="392"/>
        <end position="436"/>
    </location>
</feature>
<keyword evidence="4" id="KW-0833">Ubl conjugation pathway</keyword>
<feature type="compositionally biased region" description="Low complexity" evidence="7">
    <location>
        <begin position="639"/>
        <end position="648"/>
    </location>
</feature>
<keyword evidence="1" id="KW-0808">Transferase</keyword>
<dbReference type="EMBL" id="CP086718">
    <property type="protein sequence ID" value="WOO83230.1"/>
    <property type="molecule type" value="Genomic_DNA"/>
</dbReference>
<evidence type="ECO:0000256" key="5">
    <source>
        <dbReference type="ARBA" id="ARBA00022833"/>
    </source>
</evidence>
<dbReference type="SUPFAM" id="SSF49879">
    <property type="entry name" value="SMAD/FHA domain"/>
    <property type="match status" value="1"/>
</dbReference>
<dbReference type="GO" id="GO:0008270">
    <property type="term" value="F:zinc ion binding"/>
    <property type="evidence" value="ECO:0007669"/>
    <property type="project" value="UniProtKB-KW"/>
</dbReference>
<dbReference type="GO" id="GO:0032153">
    <property type="term" value="C:cell division site"/>
    <property type="evidence" value="ECO:0007669"/>
    <property type="project" value="TreeGrafter"/>
</dbReference>
<dbReference type="AlphaFoldDB" id="A0AAF0YAU6"/>
<dbReference type="Pfam" id="PF17123">
    <property type="entry name" value="zf-RING_11"/>
    <property type="match status" value="1"/>
</dbReference>
<dbReference type="Proteomes" id="UP000827549">
    <property type="component" value="Chromosome 5"/>
</dbReference>
<sequence length="660" mass="67735">MSRPATARHQSSPPGSPSGRANHHLAVGAANQPFASPTSPRSTFLGSFMRTRSRAASVTNAVAGAVRGRVGSPTTEQPNPLGNNDVTRSVSTPAAEPAAPVNIPPVDPALRRTHRVRLVPVLESNRSFSFAPVVRELGVMHVPPGILPSIAAASVTDVGPTVNGRPPPLIIKIGRFTDRGAGSSAPVSAPAPAPAPSPSPASAAAAADTTTPGGPATTASAGANGAGAAPGATASTAAPAAPTPAASAGGGGGDLLSSRAAFKSKVVSRAHAEIWCEPGGKFYIRDTASSSGTFLNHIRLSSPNVQSRPQLLKDGDVVQLGVDYQGGAEEMYRCVKMRVEIGREWQRGANEFNTNALKQLKALGGGEDKADKADKSATAGSSTKKKASVTDCCICLFSVTVCQSLFIAPCSHVFHYKCIRPLLNQHYPGFSCPLCRTFANLEEDVETEDAWEIASRRASVISRRNSNHSIRLPPAPDGAAPHPPTSEGEPSTGVGFGEGSASIDELLAGSSGRPSQDGATPAAEDGDTRPVLLRQTTAVGDTTITTIPNGVATPDIITEHSSELHSTSAALPIAGSATSSLRNATTPNIQSLTQTPMNDYFLSSLANNHSGLATPSRDDASSGPGSRRSHEVLEEEPAAEAAAEAADANSSDSDGMQMDP</sequence>
<reference evidence="10" key="1">
    <citation type="submission" date="2023-10" db="EMBL/GenBank/DDBJ databases">
        <authorList>
            <person name="Noh H."/>
        </authorList>
    </citation>
    <scope>NUCLEOTIDE SEQUENCE</scope>
    <source>
        <strain evidence="10">DUCC4014</strain>
    </source>
</reference>
<dbReference type="RefSeq" id="XP_062629255.1">
    <property type="nucleotide sequence ID" value="XM_062773271.1"/>
</dbReference>
<evidence type="ECO:0000313" key="10">
    <source>
        <dbReference type="EMBL" id="WOO83230.1"/>
    </source>
</evidence>
<evidence type="ECO:0000256" key="4">
    <source>
        <dbReference type="ARBA" id="ARBA00022786"/>
    </source>
</evidence>
<dbReference type="EMBL" id="CP086718">
    <property type="protein sequence ID" value="WOO83229.1"/>
    <property type="molecule type" value="Genomic_DNA"/>
</dbReference>
<feature type="region of interest" description="Disordered" evidence="7">
    <location>
        <begin position="181"/>
        <end position="252"/>
    </location>
</feature>
<evidence type="ECO:0000256" key="6">
    <source>
        <dbReference type="PROSITE-ProRule" id="PRU00175"/>
    </source>
</evidence>
<name>A0AAF0YAU6_9TREE</name>
<dbReference type="GO" id="GO:0061630">
    <property type="term" value="F:ubiquitin protein ligase activity"/>
    <property type="evidence" value="ECO:0007669"/>
    <property type="project" value="TreeGrafter"/>
</dbReference>
<evidence type="ECO:0000256" key="7">
    <source>
        <dbReference type="SAM" id="MobiDB-lite"/>
    </source>
</evidence>
<dbReference type="Gene3D" id="2.60.200.20">
    <property type="match status" value="1"/>
</dbReference>
<feature type="region of interest" description="Disordered" evidence="7">
    <location>
        <begin position="609"/>
        <end position="660"/>
    </location>
</feature>
<organism evidence="10 11">
    <name type="scientific">Vanrija pseudolonga</name>
    <dbReference type="NCBI Taxonomy" id="143232"/>
    <lineage>
        <taxon>Eukaryota</taxon>
        <taxon>Fungi</taxon>
        <taxon>Dikarya</taxon>
        <taxon>Basidiomycota</taxon>
        <taxon>Agaricomycotina</taxon>
        <taxon>Tremellomycetes</taxon>
        <taxon>Trichosporonales</taxon>
        <taxon>Trichosporonaceae</taxon>
        <taxon>Vanrija</taxon>
    </lineage>
</organism>
<evidence type="ECO:0000259" key="8">
    <source>
        <dbReference type="PROSITE" id="PS50006"/>
    </source>
</evidence>
<dbReference type="InterPro" id="IPR013083">
    <property type="entry name" value="Znf_RING/FYVE/PHD"/>
</dbReference>
<dbReference type="PROSITE" id="PS50089">
    <property type="entry name" value="ZF_RING_2"/>
    <property type="match status" value="1"/>
</dbReference>
<feature type="region of interest" description="Disordered" evidence="7">
    <location>
        <begin position="463"/>
        <end position="531"/>
    </location>
</feature>
<dbReference type="GO" id="GO:0016567">
    <property type="term" value="P:protein ubiquitination"/>
    <property type="evidence" value="ECO:0007669"/>
    <property type="project" value="TreeGrafter"/>
</dbReference>
<evidence type="ECO:0000313" key="11">
    <source>
        <dbReference type="Proteomes" id="UP000827549"/>
    </source>
</evidence>
<keyword evidence="3 6" id="KW-0863">Zinc-finger</keyword>
<gene>
    <name evidence="10" type="primary">dma1_1</name>
    <name evidence="10" type="ORF">LOC62_05G006752</name>
</gene>
<dbReference type="SMART" id="SM00240">
    <property type="entry name" value="FHA"/>
    <property type="match status" value="1"/>
</dbReference>
<dbReference type="GO" id="GO:0005829">
    <property type="term" value="C:cytosol"/>
    <property type="evidence" value="ECO:0007669"/>
    <property type="project" value="TreeGrafter"/>
</dbReference>
<feature type="region of interest" description="Disordered" evidence="7">
    <location>
        <begin position="1"/>
        <end position="41"/>
    </location>
</feature>
<evidence type="ECO:0000256" key="3">
    <source>
        <dbReference type="ARBA" id="ARBA00022771"/>
    </source>
</evidence>
<dbReference type="GO" id="GO:0006511">
    <property type="term" value="P:ubiquitin-dependent protein catabolic process"/>
    <property type="evidence" value="ECO:0007669"/>
    <property type="project" value="TreeGrafter"/>
</dbReference>
<dbReference type="PROSITE" id="PS50006">
    <property type="entry name" value="FHA_DOMAIN"/>
    <property type="match status" value="1"/>
</dbReference>
<dbReference type="GeneID" id="87809928"/>
<feature type="domain" description="FHA" evidence="8">
    <location>
        <begin position="254"/>
        <end position="300"/>
    </location>
</feature>
<keyword evidence="11" id="KW-1185">Reference proteome</keyword>
<dbReference type="FunFam" id="2.60.200.20:FF:000044">
    <property type="entry name" value="Chromosome 8, whole genome shotgun sequence"/>
    <property type="match status" value="1"/>
</dbReference>
<keyword evidence="2" id="KW-0479">Metal-binding</keyword>
<dbReference type="SUPFAM" id="SSF57850">
    <property type="entry name" value="RING/U-box"/>
    <property type="match status" value="1"/>
</dbReference>
<dbReference type="RefSeq" id="XP_062629256.1">
    <property type="nucleotide sequence ID" value="XM_062773272.1"/>
</dbReference>
<dbReference type="InterPro" id="IPR008984">
    <property type="entry name" value="SMAD_FHA_dom_sf"/>
</dbReference>
<dbReference type="GO" id="GO:0000151">
    <property type="term" value="C:ubiquitin ligase complex"/>
    <property type="evidence" value="ECO:0007669"/>
    <property type="project" value="TreeGrafter"/>
</dbReference>
<dbReference type="InterPro" id="IPR000253">
    <property type="entry name" value="FHA_dom"/>
</dbReference>
<dbReference type="PANTHER" id="PTHR15067:SF7">
    <property type="entry name" value="E3 UBIQUITIN-PROTEIN LIGASE DMA1-RELATED"/>
    <property type="match status" value="1"/>
</dbReference>
<evidence type="ECO:0000259" key="9">
    <source>
        <dbReference type="PROSITE" id="PS50089"/>
    </source>
</evidence>
<proteinExistence type="predicted"/>
<dbReference type="Gene3D" id="3.30.40.10">
    <property type="entry name" value="Zinc/RING finger domain, C3HC4 (zinc finger)"/>
    <property type="match status" value="1"/>
</dbReference>
<feature type="compositionally biased region" description="Pro residues" evidence="7">
    <location>
        <begin position="189"/>
        <end position="199"/>
    </location>
</feature>
<dbReference type="InterPro" id="IPR001841">
    <property type="entry name" value="Znf_RING"/>
</dbReference>
<protein>
    <submittedName>
        <fullName evidence="10">E3 ubiquitin-protein ligase dma1</fullName>
    </submittedName>
</protein>
<dbReference type="FunFam" id="3.30.40.10:FF:000646">
    <property type="entry name" value="Unplaced genomic scaffold supercont1.3, whole genome shotgun sequence"/>
    <property type="match status" value="1"/>
</dbReference>
<evidence type="ECO:0000256" key="2">
    <source>
        <dbReference type="ARBA" id="ARBA00022723"/>
    </source>
</evidence>
<dbReference type="Pfam" id="PF00498">
    <property type="entry name" value="FHA"/>
    <property type="match status" value="1"/>
</dbReference>
<feature type="compositionally biased region" description="Polar residues" evidence="7">
    <location>
        <begin position="72"/>
        <end position="92"/>
    </location>
</feature>
<feature type="compositionally biased region" description="Low complexity" evidence="7">
    <location>
        <begin position="200"/>
        <end position="247"/>
    </location>
</feature>
<evidence type="ECO:0000256" key="1">
    <source>
        <dbReference type="ARBA" id="ARBA00022679"/>
    </source>
</evidence>
<accession>A0AAF0YAU6</accession>
<dbReference type="PANTHER" id="PTHR15067">
    <property type="entry name" value="E3 UBIQUITIN-PROTEIN LIGASE RNF8"/>
    <property type="match status" value="1"/>
</dbReference>